<keyword evidence="3" id="KW-1185">Reference proteome</keyword>
<feature type="compositionally biased region" description="Polar residues" evidence="1">
    <location>
        <begin position="28"/>
        <end position="41"/>
    </location>
</feature>
<evidence type="ECO:0000256" key="1">
    <source>
        <dbReference type="SAM" id="MobiDB-lite"/>
    </source>
</evidence>
<protein>
    <submittedName>
        <fullName evidence="2">Uncharacterized protein</fullName>
    </submittedName>
</protein>
<organism evidence="2 3">
    <name type="scientific">Serendipita indica (strain DSM 11827)</name>
    <name type="common">Root endophyte fungus</name>
    <name type="synonym">Piriformospora indica</name>
    <dbReference type="NCBI Taxonomy" id="1109443"/>
    <lineage>
        <taxon>Eukaryota</taxon>
        <taxon>Fungi</taxon>
        <taxon>Dikarya</taxon>
        <taxon>Basidiomycota</taxon>
        <taxon>Agaricomycotina</taxon>
        <taxon>Agaricomycetes</taxon>
        <taxon>Sebacinales</taxon>
        <taxon>Serendipitaceae</taxon>
        <taxon>Serendipita</taxon>
    </lineage>
</organism>
<dbReference type="InParanoid" id="G4TI42"/>
<dbReference type="EMBL" id="CAFZ01000102">
    <property type="protein sequence ID" value="CCA70985.1"/>
    <property type="molecule type" value="Genomic_DNA"/>
</dbReference>
<dbReference type="AlphaFoldDB" id="G4TI42"/>
<dbReference type="Proteomes" id="UP000007148">
    <property type="component" value="Unassembled WGS sequence"/>
</dbReference>
<accession>G4TI42</accession>
<name>G4TI42_SERID</name>
<reference evidence="2 3" key="1">
    <citation type="journal article" date="2011" name="PLoS Pathog.">
        <title>Endophytic Life Strategies Decoded by Genome and Transcriptome Analyses of the Mutualistic Root Symbiont Piriformospora indica.</title>
        <authorList>
            <person name="Zuccaro A."/>
            <person name="Lahrmann U."/>
            <person name="Guldener U."/>
            <person name="Langen G."/>
            <person name="Pfiffi S."/>
            <person name="Biedenkopf D."/>
            <person name="Wong P."/>
            <person name="Samans B."/>
            <person name="Grimm C."/>
            <person name="Basiewicz M."/>
            <person name="Murat C."/>
            <person name="Martin F."/>
            <person name="Kogel K.H."/>
        </authorList>
    </citation>
    <scope>NUCLEOTIDE SEQUENCE [LARGE SCALE GENOMIC DNA]</scope>
    <source>
        <strain evidence="2 3">DSM 11827</strain>
    </source>
</reference>
<gene>
    <name evidence="2" type="ORF">PIIN_04918</name>
</gene>
<sequence>MRASSYSQICLQRNSSFSDLPAKLSPDIRSSSGSRRTNATVAQDTRLSPCLGAYRPCILDLINYVNERTHAVNFMTARADNDKLNFTGKQRRAQEEGQGAGGFDTFTWYIGDVQDQIVESQELSYLVVGKGSKRATEIAATGLVSGDPSFRLSTLGISFTKDAIVGKLDEHWHRDGVSGTLVHLQRTMMGCY</sequence>
<dbReference type="HOGENOM" id="CLU_1415678_0_0_1"/>
<evidence type="ECO:0000313" key="2">
    <source>
        <dbReference type="EMBL" id="CCA70985.1"/>
    </source>
</evidence>
<feature type="region of interest" description="Disordered" evidence="1">
    <location>
        <begin position="22"/>
        <end position="41"/>
    </location>
</feature>
<comment type="caution">
    <text evidence="2">The sequence shown here is derived from an EMBL/GenBank/DDBJ whole genome shotgun (WGS) entry which is preliminary data.</text>
</comment>
<evidence type="ECO:0000313" key="3">
    <source>
        <dbReference type="Proteomes" id="UP000007148"/>
    </source>
</evidence>
<proteinExistence type="predicted"/>